<gene>
    <name evidence="3" type="ORF">AZ78_2387</name>
</gene>
<feature type="domain" description="PepSY" evidence="2">
    <location>
        <begin position="6"/>
        <end position="82"/>
    </location>
</feature>
<dbReference type="Proteomes" id="UP000023435">
    <property type="component" value="Unassembled WGS sequence"/>
</dbReference>
<feature type="signal peptide" evidence="1">
    <location>
        <begin position="1"/>
        <end position="20"/>
    </location>
</feature>
<evidence type="ECO:0000313" key="3">
    <source>
        <dbReference type="EMBL" id="KWS04837.1"/>
    </source>
</evidence>
<sequence>MKPIMLALALAIGVPTVAAAQEPQAQTSLTEHQIRTRLAEQGYTKVNDLDFDDGVWKADARSADGNRVQVLLDPRTGNVYANEQVTQLSERDVRAALSSAGYTDIHDVDYDEGIWNAKAEDTGGRDVKLKLDPRNGKIFGIEKN</sequence>
<dbReference type="AlphaFoldDB" id="A0A120AGM7"/>
<keyword evidence="1" id="KW-0732">Signal</keyword>
<evidence type="ECO:0000313" key="4">
    <source>
        <dbReference type="Proteomes" id="UP000023435"/>
    </source>
</evidence>
<dbReference type="EMBL" id="JAJA02000001">
    <property type="protein sequence ID" value="KWS04837.1"/>
    <property type="molecule type" value="Genomic_DNA"/>
</dbReference>
<comment type="caution">
    <text evidence="3">The sequence shown here is derived from an EMBL/GenBank/DDBJ whole genome shotgun (WGS) entry which is preliminary data.</text>
</comment>
<proteinExistence type="predicted"/>
<reference evidence="3 4" key="1">
    <citation type="journal article" date="2014" name="Genome Announc.">
        <title>Draft Genome Sequence of Lysobacter capsici AZ78, a Bacterium Antagonistic to Plant-Pathogenic Oomycetes.</title>
        <authorList>
            <person name="Puopolo G."/>
            <person name="Sonego P."/>
            <person name="Engelen K."/>
            <person name="Pertot I."/>
        </authorList>
    </citation>
    <scope>NUCLEOTIDE SEQUENCE [LARGE SCALE GENOMIC DNA]</scope>
    <source>
        <strain evidence="3 4">AZ78</strain>
    </source>
</reference>
<evidence type="ECO:0000256" key="1">
    <source>
        <dbReference type="SAM" id="SignalP"/>
    </source>
</evidence>
<organism evidence="3 4">
    <name type="scientific">Lysobacter capsici AZ78</name>
    <dbReference type="NCBI Taxonomy" id="1444315"/>
    <lineage>
        <taxon>Bacteria</taxon>
        <taxon>Pseudomonadati</taxon>
        <taxon>Pseudomonadota</taxon>
        <taxon>Gammaproteobacteria</taxon>
        <taxon>Lysobacterales</taxon>
        <taxon>Lysobacteraceae</taxon>
        <taxon>Lysobacter</taxon>
    </lineage>
</organism>
<protein>
    <recommendedName>
        <fullName evidence="2">PepSY domain-containing protein</fullName>
    </recommendedName>
</protein>
<feature type="domain" description="PepSY" evidence="2">
    <location>
        <begin position="87"/>
        <end position="139"/>
    </location>
</feature>
<keyword evidence="4" id="KW-1185">Reference proteome</keyword>
<dbReference type="InterPro" id="IPR025711">
    <property type="entry name" value="PepSY"/>
</dbReference>
<dbReference type="OrthoDB" id="5951452at2"/>
<dbReference type="Pfam" id="PF13670">
    <property type="entry name" value="PepSY_2"/>
    <property type="match status" value="2"/>
</dbReference>
<feature type="chain" id="PRO_5007163643" description="PepSY domain-containing protein" evidence="1">
    <location>
        <begin position="21"/>
        <end position="144"/>
    </location>
</feature>
<evidence type="ECO:0000259" key="2">
    <source>
        <dbReference type="Pfam" id="PF13670"/>
    </source>
</evidence>
<accession>A0A120AGM7</accession>
<name>A0A120AGM7_9GAMM</name>
<dbReference type="RefSeq" id="WP_036102419.1">
    <property type="nucleotide sequence ID" value="NZ_JAJA02000001.1"/>
</dbReference>